<dbReference type="PANTHER" id="PTHR24061:SF552">
    <property type="entry name" value="VOMERONASAL TYPE-2 RECEPTOR 26-LIKE"/>
    <property type="match status" value="1"/>
</dbReference>
<dbReference type="Gene3D" id="2.10.50.30">
    <property type="entry name" value="GPCR, family 3, nine cysteines domain"/>
    <property type="match status" value="1"/>
</dbReference>
<dbReference type="RefSeq" id="XP_033779266.1">
    <property type="nucleotide sequence ID" value="XM_033923375.1"/>
</dbReference>
<evidence type="ECO:0000313" key="14">
    <source>
        <dbReference type="Proteomes" id="UP000515159"/>
    </source>
</evidence>
<keyword evidence="8 12" id="KW-0472">Membrane</keyword>
<dbReference type="Pfam" id="PF01094">
    <property type="entry name" value="ANF_receptor"/>
    <property type="match status" value="1"/>
</dbReference>
<dbReference type="InterPro" id="IPR004073">
    <property type="entry name" value="GPCR_3_vmron_rcpt_2"/>
</dbReference>
<dbReference type="FunFam" id="2.10.50.30:FF:000002">
    <property type="entry name" value="Vomeronasal 2 receptor, h1"/>
    <property type="match status" value="1"/>
</dbReference>
<feature type="transmembrane region" description="Helical" evidence="12">
    <location>
        <begin position="725"/>
        <end position="745"/>
    </location>
</feature>
<evidence type="ECO:0000313" key="15">
    <source>
        <dbReference type="RefSeq" id="XP_033779266.1"/>
    </source>
</evidence>
<keyword evidence="5" id="KW-0732">Signal</keyword>
<evidence type="ECO:0000256" key="2">
    <source>
        <dbReference type="ARBA" id="ARBA00007242"/>
    </source>
</evidence>
<evidence type="ECO:0000256" key="6">
    <source>
        <dbReference type="ARBA" id="ARBA00022989"/>
    </source>
</evidence>
<dbReference type="SUPFAM" id="SSF53822">
    <property type="entry name" value="Periplasmic binding protein-like I"/>
    <property type="match status" value="1"/>
</dbReference>
<comment type="subcellular location">
    <subcellularLocation>
        <location evidence="1">Cell membrane</location>
        <topology evidence="1">Multi-pass membrane protein</topology>
    </subcellularLocation>
</comment>
<evidence type="ECO:0000256" key="4">
    <source>
        <dbReference type="ARBA" id="ARBA00022692"/>
    </source>
</evidence>
<dbReference type="InterPro" id="IPR017979">
    <property type="entry name" value="GPCR_3_CS"/>
</dbReference>
<dbReference type="Pfam" id="PF00003">
    <property type="entry name" value="7tm_3"/>
    <property type="match status" value="1"/>
</dbReference>
<evidence type="ECO:0000256" key="5">
    <source>
        <dbReference type="ARBA" id="ARBA00022729"/>
    </source>
</evidence>
<dbReference type="GO" id="GO:0005886">
    <property type="term" value="C:plasma membrane"/>
    <property type="evidence" value="ECO:0007669"/>
    <property type="project" value="UniProtKB-SubCell"/>
</dbReference>
<keyword evidence="9" id="KW-0675">Receptor</keyword>
<comment type="similarity">
    <text evidence="2">Belongs to the G-protein coupled receptor 3 family.</text>
</comment>
<evidence type="ECO:0000256" key="1">
    <source>
        <dbReference type="ARBA" id="ARBA00004651"/>
    </source>
</evidence>
<dbReference type="CDD" id="cd15283">
    <property type="entry name" value="7tmC_V2R_pheromone"/>
    <property type="match status" value="1"/>
</dbReference>
<dbReference type="InterPro" id="IPR000337">
    <property type="entry name" value="GPCR_3"/>
</dbReference>
<sequence>MDTHLAKHIEGYGTDSFRYVRQLLAFYFAIKEINQNTEILPNISLGFHIHDSCSDASFSLCGVLGILSGQEDPVPGYTCHQRGHVAGFIGSFPSMTSHEIARLTGIYGYPQISYGLSKTSLNELVEFPFFYHTFLSDDSYFHGIIQLLALFGWSWVGILTSFDENDKMYSEELRREIIRSGSCVEFLELIPEVVSSRDKREQISNKIFKSMANVIIIHSTSSHITYLLCSYVLKTINNRVLIFSVETSSIQSVYTLNIPSTCTAVNGSLMFTIPKGHIPGFKPFLQSLNLSTFPEPSLLHSVWRNAFDCEPKPTEEIMRYCTGHETLSDFPASKYDVDHFQFTYTLYNMVYAMAHALHNMYITKSQLGESLKMEPQPWQLNQFLKRVHFKAPDGHEIFFDDKGRASVHYDIVQFFQFPNGASTTIHVGSFNPSAPRDKQLIVNQTAIFWKTVFNQVPHSVCTESCAPGHRKVLDREKPVCCFDCIPCSEGEYSNTTDAENCMKCPEDQWPNEKKDKCNPKVIEFLSYGEPLGIALSSVSILLSIITALILGIFIKYRNTPLVKANNLNLSYVLLVSLTLSFLCALMFIGRPGAVSCLLRQSAFGIIFSTAVSSVLAKTITVVIAFSATKPSSKLSKWVGTRVSSYLILLCTSGEIVICILWLLISPPYPDYDTQSETGKMILQCNEGSTFAFYLVIGYMGFLALLSFIVAFLVRKLPDTFNEAQFITFSMLVFCSVWVSFIPAYLSIKGKYMVVVELFAILASSAGLLGCIFIPKCYIVLFRPDLNTREHLIEK</sequence>
<evidence type="ECO:0000256" key="12">
    <source>
        <dbReference type="SAM" id="Phobius"/>
    </source>
</evidence>
<keyword evidence="3" id="KW-1003">Cell membrane</keyword>
<organism evidence="14 15">
    <name type="scientific">Geotrypetes seraphini</name>
    <name type="common">Gaboon caecilian</name>
    <name type="synonym">Caecilia seraphini</name>
    <dbReference type="NCBI Taxonomy" id="260995"/>
    <lineage>
        <taxon>Eukaryota</taxon>
        <taxon>Metazoa</taxon>
        <taxon>Chordata</taxon>
        <taxon>Craniata</taxon>
        <taxon>Vertebrata</taxon>
        <taxon>Euteleostomi</taxon>
        <taxon>Amphibia</taxon>
        <taxon>Gymnophiona</taxon>
        <taxon>Geotrypetes</taxon>
    </lineage>
</organism>
<dbReference type="InParanoid" id="A0A6P8PVE0"/>
<dbReference type="PROSITE" id="PS50259">
    <property type="entry name" value="G_PROTEIN_RECEP_F3_4"/>
    <property type="match status" value="1"/>
</dbReference>
<dbReference type="InterPro" id="IPR028082">
    <property type="entry name" value="Peripla_BP_I"/>
</dbReference>
<dbReference type="KEGG" id="gsh:117349780"/>
<feature type="transmembrane region" description="Helical" evidence="12">
    <location>
        <begin position="751"/>
        <end position="773"/>
    </location>
</feature>
<dbReference type="Proteomes" id="UP000515159">
    <property type="component" value="Chromosome 16"/>
</dbReference>
<evidence type="ECO:0000256" key="11">
    <source>
        <dbReference type="ARBA" id="ARBA00023224"/>
    </source>
</evidence>
<dbReference type="GeneID" id="117349780"/>
<evidence type="ECO:0000259" key="13">
    <source>
        <dbReference type="PROSITE" id="PS50259"/>
    </source>
</evidence>
<dbReference type="AlphaFoldDB" id="A0A6P8PVE0"/>
<dbReference type="Gene3D" id="3.40.50.2300">
    <property type="match status" value="2"/>
</dbReference>
<feature type="transmembrane region" description="Helical" evidence="12">
    <location>
        <begin position="531"/>
        <end position="554"/>
    </location>
</feature>
<feature type="domain" description="G-protein coupled receptors family 3 profile" evidence="13">
    <location>
        <begin position="531"/>
        <end position="794"/>
    </location>
</feature>
<dbReference type="PROSITE" id="PS00980">
    <property type="entry name" value="G_PROTEIN_RECEP_F3_2"/>
    <property type="match status" value="1"/>
</dbReference>
<evidence type="ECO:0000256" key="8">
    <source>
        <dbReference type="ARBA" id="ARBA00023136"/>
    </source>
</evidence>
<feature type="transmembrane region" description="Helical" evidence="12">
    <location>
        <begin position="690"/>
        <end position="713"/>
    </location>
</feature>
<keyword evidence="10" id="KW-0325">Glycoprotein</keyword>
<dbReference type="InterPro" id="IPR001828">
    <property type="entry name" value="ANF_lig-bd_rcpt"/>
</dbReference>
<keyword evidence="11" id="KW-0807">Transducer</keyword>
<protein>
    <submittedName>
        <fullName evidence="15">Vomeronasal type-2 receptor 26-like</fullName>
    </submittedName>
</protein>
<dbReference type="GO" id="GO:0004930">
    <property type="term" value="F:G protein-coupled receptor activity"/>
    <property type="evidence" value="ECO:0007669"/>
    <property type="project" value="UniProtKB-KW"/>
</dbReference>
<dbReference type="InterPro" id="IPR000068">
    <property type="entry name" value="GPCR_3_Ca_sens_rcpt-rel"/>
</dbReference>
<dbReference type="PRINTS" id="PR01535">
    <property type="entry name" value="VOMERONASL2R"/>
</dbReference>
<gene>
    <name evidence="15" type="primary">LOC117349780</name>
</gene>
<evidence type="ECO:0000256" key="3">
    <source>
        <dbReference type="ARBA" id="ARBA00022475"/>
    </source>
</evidence>
<dbReference type="InterPro" id="IPR038550">
    <property type="entry name" value="GPCR_3_9-Cys_sf"/>
</dbReference>
<keyword evidence="6 12" id="KW-1133">Transmembrane helix</keyword>
<dbReference type="PRINTS" id="PR00248">
    <property type="entry name" value="GPCRMGR"/>
</dbReference>
<dbReference type="InterPro" id="IPR017978">
    <property type="entry name" value="GPCR_3_C"/>
</dbReference>
<evidence type="ECO:0000256" key="7">
    <source>
        <dbReference type="ARBA" id="ARBA00023040"/>
    </source>
</evidence>
<dbReference type="InterPro" id="IPR011500">
    <property type="entry name" value="GPCR_3_9-Cys_dom"/>
</dbReference>
<keyword evidence="14" id="KW-1185">Reference proteome</keyword>
<evidence type="ECO:0000256" key="9">
    <source>
        <dbReference type="ARBA" id="ARBA00023170"/>
    </source>
</evidence>
<reference evidence="15" key="1">
    <citation type="submission" date="2025-08" db="UniProtKB">
        <authorList>
            <consortium name="RefSeq"/>
        </authorList>
    </citation>
    <scope>IDENTIFICATION</scope>
</reference>
<dbReference type="Pfam" id="PF07562">
    <property type="entry name" value="NCD3G"/>
    <property type="match status" value="1"/>
</dbReference>
<dbReference type="FunFam" id="3.40.50.2300:FF:000728">
    <property type="entry name" value="Uncharacterized protein"/>
    <property type="match status" value="1"/>
</dbReference>
<feature type="transmembrane region" description="Helical" evidence="12">
    <location>
        <begin position="601"/>
        <end position="625"/>
    </location>
</feature>
<accession>A0A6P8PVE0</accession>
<name>A0A6P8PVE0_GEOSA</name>
<feature type="transmembrane region" description="Helical" evidence="12">
    <location>
        <begin position="566"/>
        <end position="589"/>
    </location>
</feature>
<keyword evidence="7" id="KW-0297">G-protein coupled receptor</keyword>
<dbReference type="OrthoDB" id="5984008at2759"/>
<evidence type="ECO:0000256" key="10">
    <source>
        <dbReference type="ARBA" id="ARBA00023180"/>
    </source>
</evidence>
<dbReference type="PANTHER" id="PTHR24061">
    <property type="entry name" value="CALCIUM-SENSING RECEPTOR-RELATED"/>
    <property type="match status" value="1"/>
</dbReference>
<feature type="transmembrane region" description="Helical" evidence="12">
    <location>
        <begin position="645"/>
        <end position="664"/>
    </location>
</feature>
<proteinExistence type="inferred from homology"/>
<keyword evidence="4 12" id="KW-0812">Transmembrane</keyword>